<evidence type="ECO:0000256" key="1">
    <source>
        <dbReference type="ARBA" id="ARBA00005058"/>
    </source>
</evidence>
<comment type="catalytic activity">
    <reaction evidence="7">
        <text>2'-deoxyguanosine + phosphate = 2-deoxy-alpha-D-ribose 1-phosphate + guanine</text>
        <dbReference type="Rhea" id="RHEA:27738"/>
        <dbReference type="ChEBI" id="CHEBI:16235"/>
        <dbReference type="ChEBI" id="CHEBI:17172"/>
        <dbReference type="ChEBI" id="CHEBI:43474"/>
        <dbReference type="ChEBI" id="CHEBI:57259"/>
        <dbReference type="EC" id="2.4.2.1"/>
    </reaction>
</comment>
<comment type="similarity">
    <text evidence="2">Belongs to the PNP/MTAP phosphorylase family.</text>
</comment>
<name>A0A4D5S0W7_IXOSC</name>
<evidence type="ECO:0000256" key="6">
    <source>
        <dbReference type="ARBA" id="ARBA00023918"/>
    </source>
</evidence>
<evidence type="ECO:0000256" key="4">
    <source>
        <dbReference type="ARBA" id="ARBA00022676"/>
    </source>
</evidence>
<feature type="domain" description="Nucleoside phosphorylase" evidence="11">
    <location>
        <begin position="2"/>
        <end position="84"/>
    </location>
</feature>
<dbReference type="SUPFAM" id="SSF53167">
    <property type="entry name" value="Purine and uridine phosphorylases"/>
    <property type="match status" value="1"/>
</dbReference>
<evidence type="ECO:0000259" key="11">
    <source>
        <dbReference type="Pfam" id="PF01048"/>
    </source>
</evidence>
<dbReference type="GO" id="GO:0004731">
    <property type="term" value="F:purine-nucleoside phosphorylase activity"/>
    <property type="evidence" value="ECO:0007669"/>
    <property type="project" value="UniProtKB-EC"/>
</dbReference>
<organism evidence="12">
    <name type="scientific">Ixodes scapularis</name>
    <name type="common">Black-legged tick</name>
    <name type="synonym">Deer tick</name>
    <dbReference type="NCBI Taxonomy" id="6945"/>
    <lineage>
        <taxon>Eukaryota</taxon>
        <taxon>Metazoa</taxon>
        <taxon>Ecdysozoa</taxon>
        <taxon>Arthropoda</taxon>
        <taxon>Chelicerata</taxon>
        <taxon>Arachnida</taxon>
        <taxon>Acari</taxon>
        <taxon>Parasitiformes</taxon>
        <taxon>Ixodida</taxon>
        <taxon>Ixodoidea</taxon>
        <taxon>Ixodidae</taxon>
        <taxon>Ixodinae</taxon>
        <taxon>Ixodes</taxon>
    </lineage>
</organism>
<evidence type="ECO:0000256" key="5">
    <source>
        <dbReference type="ARBA" id="ARBA00022679"/>
    </source>
</evidence>
<dbReference type="EMBL" id="GHJT01008683">
    <property type="protein sequence ID" value="MOY42654.1"/>
    <property type="molecule type" value="Transcribed_RNA"/>
</dbReference>
<comment type="catalytic activity">
    <reaction evidence="8">
        <text>2'-deoxyinosine + phosphate = 2-deoxy-alpha-D-ribose 1-phosphate + hypoxanthine</text>
        <dbReference type="Rhea" id="RHEA:27750"/>
        <dbReference type="ChEBI" id="CHEBI:17368"/>
        <dbReference type="ChEBI" id="CHEBI:28997"/>
        <dbReference type="ChEBI" id="CHEBI:43474"/>
        <dbReference type="ChEBI" id="CHEBI:57259"/>
        <dbReference type="EC" id="2.4.2.1"/>
    </reaction>
</comment>
<comment type="catalytic activity">
    <reaction evidence="6">
        <text>inosine + phosphate = alpha-D-ribose 1-phosphate + hypoxanthine</text>
        <dbReference type="Rhea" id="RHEA:27646"/>
        <dbReference type="ChEBI" id="CHEBI:17368"/>
        <dbReference type="ChEBI" id="CHEBI:17596"/>
        <dbReference type="ChEBI" id="CHEBI:43474"/>
        <dbReference type="ChEBI" id="CHEBI:57720"/>
        <dbReference type="EC" id="2.4.2.1"/>
    </reaction>
</comment>
<evidence type="ECO:0000256" key="2">
    <source>
        <dbReference type="ARBA" id="ARBA00006751"/>
    </source>
</evidence>
<evidence type="ECO:0000256" key="3">
    <source>
        <dbReference type="ARBA" id="ARBA00011886"/>
    </source>
</evidence>
<dbReference type="UniPathway" id="UPA00606"/>
<dbReference type="Gene3D" id="3.40.50.1580">
    <property type="entry name" value="Nucleoside phosphorylase domain"/>
    <property type="match status" value="1"/>
</dbReference>
<evidence type="ECO:0000256" key="7">
    <source>
        <dbReference type="ARBA" id="ARBA00023929"/>
    </source>
</evidence>
<sequence>MPVRLMKLIGVKTLIVTNAAGGINTSFKAGDIMIIKDHINFPGLGGDNPLKGRNDDRWGPRFPAMSTAYDVKLRELAKKNRQRRTGHVVVSP</sequence>
<evidence type="ECO:0000256" key="8">
    <source>
        <dbReference type="ARBA" id="ARBA00023950"/>
    </source>
</evidence>
<dbReference type="InterPro" id="IPR011268">
    <property type="entry name" value="Purine_phosphorylase"/>
</dbReference>
<dbReference type="PANTHER" id="PTHR11904">
    <property type="entry name" value="METHYLTHIOADENOSINE/PURINE NUCLEOSIDE PHOSPHORYLASE"/>
    <property type="match status" value="1"/>
</dbReference>
<comment type="pathway">
    <text evidence="1">Purine metabolism; purine nucleoside salvage.</text>
</comment>
<dbReference type="InterPro" id="IPR035994">
    <property type="entry name" value="Nucleoside_phosphorylase_sf"/>
</dbReference>
<dbReference type="GO" id="GO:0009116">
    <property type="term" value="P:nucleoside metabolic process"/>
    <property type="evidence" value="ECO:0007669"/>
    <property type="project" value="InterPro"/>
</dbReference>
<accession>A0A4D5S0W7</accession>
<keyword evidence="5" id="KW-0808">Transferase</keyword>
<evidence type="ECO:0000313" key="12">
    <source>
        <dbReference type="EMBL" id="MOY42654.1"/>
    </source>
</evidence>
<evidence type="ECO:0000256" key="9">
    <source>
        <dbReference type="ARBA" id="ARBA00023970"/>
    </source>
</evidence>
<protein>
    <recommendedName>
        <fullName evidence="3">purine-nucleoside phosphorylase</fullName>
        <ecNumber evidence="3">2.4.2.1</ecNumber>
    </recommendedName>
    <alternativeName>
        <fullName evidence="10">Inosine-guanosine phosphorylase</fullName>
    </alternativeName>
</protein>
<comment type="catalytic activity">
    <reaction evidence="9">
        <text>guanosine + phosphate = alpha-D-ribose 1-phosphate + guanine</text>
        <dbReference type="Rhea" id="RHEA:13233"/>
        <dbReference type="ChEBI" id="CHEBI:16235"/>
        <dbReference type="ChEBI" id="CHEBI:16750"/>
        <dbReference type="ChEBI" id="CHEBI:43474"/>
        <dbReference type="ChEBI" id="CHEBI:57720"/>
        <dbReference type="EC" id="2.4.2.1"/>
    </reaction>
</comment>
<dbReference type="OrthoDB" id="10261782at2759"/>
<dbReference type="Pfam" id="PF01048">
    <property type="entry name" value="PNP_UDP_1"/>
    <property type="match status" value="1"/>
</dbReference>
<dbReference type="VEuPathDB" id="VectorBase:ISCP_037113"/>
<dbReference type="EC" id="2.4.2.1" evidence="3"/>
<reference evidence="12" key="1">
    <citation type="submission" date="2019-04" db="EMBL/GenBank/DDBJ databases">
        <title>An insight into the mialome of Ixodes scapularis.</title>
        <authorList>
            <person name="Ribeiro J.M."/>
            <person name="Mather T.N."/>
            <person name="Karim S."/>
        </authorList>
    </citation>
    <scope>NUCLEOTIDE SEQUENCE</scope>
</reference>
<keyword evidence="4" id="KW-0328">Glycosyltransferase</keyword>
<dbReference type="AlphaFoldDB" id="A0A4D5S0W7"/>
<dbReference type="InterPro" id="IPR000845">
    <property type="entry name" value="Nucleoside_phosphorylase_d"/>
</dbReference>
<proteinExistence type="inferred from homology"/>
<dbReference type="PANTHER" id="PTHR11904:SF9">
    <property type="entry name" value="PURINE NUCLEOSIDE PHOSPHORYLASE-RELATED"/>
    <property type="match status" value="1"/>
</dbReference>
<evidence type="ECO:0000256" key="10">
    <source>
        <dbReference type="ARBA" id="ARBA00031036"/>
    </source>
</evidence>